<dbReference type="InterPro" id="IPR010982">
    <property type="entry name" value="Lambda_DNA-bd_dom_sf"/>
</dbReference>
<dbReference type="InterPro" id="IPR001387">
    <property type="entry name" value="Cro/C1-type_HTH"/>
</dbReference>
<evidence type="ECO:0000313" key="6">
    <source>
        <dbReference type="Proteomes" id="UP000196536"/>
    </source>
</evidence>
<dbReference type="RefSeq" id="WP_087618978.1">
    <property type="nucleotide sequence ID" value="NZ_NEXX01000001.1"/>
</dbReference>
<dbReference type="Pfam" id="PF01381">
    <property type="entry name" value="HTH_3"/>
    <property type="match status" value="1"/>
</dbReference>
<keyword evidence="3" id="KW-0804">Transcription</keyword>
<dbReference type="GO" id="GO:0003700">
    <property type="term" value="F:DNA-binding transcription factor activity"/>
    <property type="evidence" value="ECO:0007669"/>
    <property type="project" value="TreeGrafter"/>
</dbReference>
<dbReference type="Gene3D" id="1.10.260.40">
    <property type="entry name" value="lambda repressor-like DNA-binding domains"/>
    <property type="match status" value="1"/>
</dbReference>
<gene>
    <name evidence="5" type="ORF">CAP51_01565</name>
</gene>
<dbReference type="PANTHER" id="PTHR46797">
    <property type="entry name" value="HTH-TYPE TRANSCRIPTIONAL REGULATOR"/>
    <property type="match status" value="1"/>
</dbReference>
<dbReference type="AlphaFoldDB" id="A0A1Z9Z1H7"/>
<dbReference type="OrthoDB" id="6006530at2"/>
<proteinExistence type="predicted"/>
<keyword evidence="2" id="KW-0238">DNA-binding</keyword>
<evidence type="ECO:0000256" key="3">
    <source>
        <dbReference type="ARBA" id="ARBA00023163"/>
    </source>
</evidence>
<comment type="caution">
    <text evidence="5">The sequence shown here is derived from an EMBL/GenBank/DDBJ whole genome shotgun (WGS) entry which is preliminary data.</text>
</comment>
<keyword evidence="1" id="KW-0805">Transcription regulation</keyword>
<evidence type="ECO:0000259" key="4">
    <source>
        <dbReference type="PROSITE" id="PS50943"/>
    </source>
</evidence>
<dbReference type="CDD" id="cd00093">
    <property type="entry name" value="HTH_XRE"/>
    <property type="match status" value="1"/>
</dbReference>
<dbReference type="PANTHER" id="PTHR46797:SF23">
    <property type="entry name" value="HTH-TYPE TRANSCRIPTIONAL REGULATOR SUTR"/>
    <property type="match status" value="1"/>
</dbReference>
<dbReference type="SMART" id="SM00530">
    <property type="entry name" value="HTH_XRE"/>
    <property type="match status" value="1"/>
</dbReference>
<name>A0A1Z9Z1H7_9GAMM</name>
<dbReference type="Proteomes" id="UP000196536">
    <property type="component" value="Unassembled WGS sequence"/>
</dbReference>
<organism evidence="5 6">
    <name type="scientific">Acinetobacter populi</name>
    <dbReference type="NCBI Taxonomy" id="1582270"/>
    <lineage>
        <taxon>Bacteria</taxon>
        <taxon>Pseudomonadati</taxon>
        <taxon>Pseudomonadota</taxon>
        <taxon>Gammaproteobacteria</taxon>
        <taxon>Moraxellales</taxon>
        <taxon>Moraxellaceae</taxon>
        <taxon>Acinetobacter</taxon>
    </lineage>
</organism>
<dbReference type="SUPFAM" id="SSF47413">
    <property type="entry name" value="lambda repressor-like DNA-binding domains"/>
    <property type="match status" value="1"/>
</dbReference>
<reference evidence="5 6" key="1">
    <citation type="submission" date="2017-05" db="EMBL/GenBank/DDBJ databases">
        <title>Acinetobacter populi ANC 5415 (= PBJ7), whole genome shotgun sequencing project.</title>
        <authorList>
            <person name="Nemec A."/>
            <person name="Radolfova-Krizova L."/>
        </authorList>
    </citation>
    <scope>NUCLEOTIDE SEQUENCE [LARGE SCALE GENOMIC DNA]</scope>
    <source>
        <strain evidence="5 6">PBJ7</strain>
    </source>
</reference>
<accession>A0A1Z9Z1H7</accession>
<evidence type="ECO:0000256" key="1">
    <source>
        <dbReference type="ARBA" id="ARBA00023015"/>
    </source>
</evidence>
<keyword evidence="6" id="KW-1185">Reference proteome</keyword>
<dbReference type="EMBL" id="NEXX01000001">
    <property type="protein sequence ID" value="OUY08338.1"/>
    <property type="molecule type" value="Genomic_DNA"/>
</dbReference>
<evidence type="ECO:0000256" key="2">
    <source>
        <dbReference type="ARBA" id="ARBA00023125"/>
    </source>
</evidence>
<sequence length="78" mass="8709">MEDSPLTLFGLRLKELRKIRGISQEKLALECGIARSYLGEVERGKRNIALINIYKLADTLGVPASTLLEPPSQQIKED</sequence>
<dbReference type="InterPro" id="IPR050807">
    <property type="entry name" value="TransReg_Diox_bact_type"/>
</dbReference>
<feature type="domain" description="HTH cro/C1-type" evidence="4">
    <location>
        <begin position="13"/>
        <end position="67"/>
    </location>
</feature>
<protein>
    <submittedName>
        <fullName evidence="5">Transcriptional regulator</fullName>
    </submittedName>
</protein>
<evidence type="ECO:0000313" key="5">
    <source>
        <dbReference type="EMBL" id="OUY08338.1"/>
    </source>
</evidence>
<dbReference type="GO" id="GO:0003677">
    <property type="term" value="F:DNA binding"/>
    <property type="evidence" value="ECO:0007669"/>
    <property type="project" value="UniProtKB-KW"/>
</dbReference>
<dbReference type="PROSITE" id="PS50943">
    <property type="entry name" value="HTH_CROC1"/>
    <property type="match status" value="1"/>
</dbReference>
<dbReference type="GO" id="GO:0005829">
    <property type="term" value="C:cytosol"/>
    <property type="evidence" value="ECO:0007669"/>
    <property type="project" value="TreeGrafter"/>
</dbReference>